<keyword evidence="11" id="KW-0443">Lipid metabolism</keyword>
<evidence type="ECO:0000256" key="3">
    <source>
        <dbReference type="ARBA" id="ARBA00004991"/>
    </source>
</evidence>
<dbReference type="AlphaFoldDB" id="A0A8H2WC61"/>
<keyword evidence="5 13" id="KW-0812">Transmembrane</keyword>
<evidence type="ECO:0000256" key="1">
    <source>
        <dbReference type="ARBA" id="ARBA00004141"/>
    </source>
</evidence>
<dbReference type="GO" id="GO:0046872">
    <property type="term" value="F:metal ion binding"/>
    <property type="evidence" value="ECO:0007669"/>
    <property type="project" value="UniProtKB-KW"/>
</dbReference>
<dbReference type="EMBL" id="CAJMWT010000966">
    <property type="protein sequence ID" value="CAE6368165.1"/>
    <property type="molecule type" value="Genomic_DNA"/>
</dbReference>
<comment type="subcellular location">
    <subcellularLocation>
        <location evidence="1">Membrane</location>
        <topology evidence="1">Multi-pass membrane protein</topology>
    </subcellularLocation>
</comment>
<evidence type="ECO:0000256" key="4">
    <source>
        <dbReference type="ARBA" id="ARBA00006335"/>
    </source>
</evidence>
<evidence type="ECO:0000256" key="9">
    <source>
        <dbReference type="ARBA" id="ARBA00022919"/>
    </source>
</evidence>
<comment type="caution">
    <text evidence="15">The sequence shown here is derived from an EMBL/GenBank/DDBJ whole genome shotgun (WGS) entry which is preliminary data.</text>
</comment>
<dbReference type="PANTHER" id="PTHR16320:SF24">
    <property type="entry name" value="PHOSPHODIESTERASE, PUTATIVE-RELATED"/>
    <property type="match status" value="1"/>
</dbReference>
<evidence type="ECO:0000256" key="5">
    <source>
        <dbReference type="ARBA" id="ARBA00022692"/>
    </source>
</evidence>
<feature type="domain" description="Endonuclease/exonuclease/phosphatase" evidence="14">
    <location>
        <begin position="73"/>
        <end position="360"/>
    </location>
</feature>
<dbReference type="Gene3D" id="3.60.10.10">
    <property type="entry name" value="Endonuclease/exonuclease/phosphatase"/>
    <property type="match status" value="1"/>
</dbReference>
<evidence type="ECO:0000256" key="12">
    <source>
        <dbReference type="ARBA" id="ARBA00023136"/>
    </source>
</evidence>
<sequence>MMLTMRPSRSSSSLHLRALLILNRTTWGPLPPVIVHIKMSYPSAYALCSTTMAKATEPMTMETKLDDTELRVLTLNCWGLKFGSKDRVVRTRAIGDEIAASNYDVVGLQELQVQEDYDYIKAKLAYKLPYSKYFLSGALGAGLAIFSRFPIQSTSIHPFSFCGAPLDLTGGNWFGGKGVVSTILDHPLLGEVEIFNTHLYAQGGESPSKLQLAHRLVGAHEFTRHTITSASLGRHVLAVGDFNCISRNPAMQFIYTLTGLKDAWGSTHGSFIFPRVEGIHSPYHAVNDHGATTDSPLNAYTRGKVLDENARKFLGKRLDYILFRPPRTRSSRYTHELRCRESSIVFNRHIPGAEISFSDHFGVSATFECVPVNQNGREGRRPITPPRGTSYSPATRSEIIEYAISTLGVTYAAARWEKHKKLVSFATLVVLLIILVTGSAWVPDLYFNPVLMLASAAIAWSGATLLYAALLGGGWETRTLMRTMEELELMLQVEDKNAY</sequence>
<dbReference type="InterPro" id="IPR038772">
    <property type="entry name" value="Sph/SMPD2-like"/>
</dbReference>
<evidence type="ECO:0000256" key="8">
    <source>
        <dbReference type="ARBA" id="ARBA00022842"/>
    </source>
</evidence>
<comment type="pathway">
    <text evidence="3">Sphingolipid metabolism.</text>
</comment>
<keyword evidence="10 13" id="KW-1133">Transmembrane helix</keyword>
<dbReference type="GO" id="GO:0004767">
    <property type="term" value="F:sphingomyelin phosphodiesterase activity"/>
    <property type="evidence" value="ECO:0007669"/>
    <property type="project" value="InterPro"/>
</dbReference>
<name>A0A8H2WC61_9AGAM</name>
<proteinExistence type="inferred from homology"/>
<dbReference type="GO" id="GO:0016020">
    <property type="term" value="C:membrane"/>
    <property type="evidence" value="ECO:0007669"/>
    <property type="project" value="UniProtKB-SubCell"/>
</dbReference>
<dbReference type="GO" id="GO:0006665">
    <property type="term" value="P:sphingolipid metabolic process"/>
    <property type="evidence" value="ECO:0007669"/>
    <property type="project" value="UniProtKB-KW"/>
</dbReference>
<reference evidence="15" key="1">
    <citation type="submission" date="2021-01" db="EMBL/GenBank/DDBJ databases">
        <authorList>
            <person name="Kaushik A."/>
        </authorList>
    </citation>
    <scope>NUCLEOTIDE SEQUENCE</scope>
    <source>
        <strain evidence="15">AG2-2IIIB</strain>
    </source>
</reference>
<dbReference type="InterPro" id="IPR005135">
    <property type="entry name" value="Endo/exonuclease/phosphatase"/>
</dbReference>
<dbReference type="InterPro" id="IPR036691">
    <property type="entry name" value="Endo/exonu/phosph_ase_sf"/>
</dbReference>
<keyword evidence="9" id="KW-0746">Sphingolipid metabolism</keyword>
<evidence type="ECO:0000256" key="2">
    <source>
        <dbReference type="ARBA" id="ARBA00004760"/>
    </source>
</evidence>
<feature type="transmembrane region" description="Helical" evidence="13">
    <location>
        <begin position="454"/>
        <end position="475"/>
    </location>
</feature>
<evidence type="ECO:0000313" key="15">
    <source>
        <dbReference type="EMBL" id="CAE6368165.1"/>
    </source>
</evidence>
<gene>
    <name evidence="15" type="ORF">RDB_LOCUS16635</name>
</gene>
<evidence type="ECO:0000256" key="11">
    <source>
        <dbReference type="ARBA" id="ARBA00023098"/>
    </source>
</evidence>
<evidence type="ECO:0000256" key="13">
    <source>
        <dbReference type="SAM" id="Phobius"/>
    </source>
</evidence>
<organism evidence="15 16">
    <name type="scientific">Rhizoctonia solani</name>
    <dbReference type="NCBI Taxonomy" id="456999"/>
    <lineage>
        <taxon>Eukaryota</taxon>
        <taxon>Fungi</taxon>
        <taxon>Dikarya</taxon>
        <taxon>Basidiomycota</taxon>
        <taxon>Agaricomycotina</taxon>
        <taxon>Agaricomycetes</taxon>
        <taxon>Cantharellales</taxon>
        <taxon>Ceratobasidiaceae</taxon>
        <taxon>Rhizoctonia</taxon>
    </lineage>
</organism>
<dbReference type="Pfam" id="PF03372">
    <property type="entry name" value="Exo_endo_phos"/>
    <property type="match status" value="1"/>
</dbReference>
<dbReference type="Proteomes" id="UP000663843">
    <property type="component" value="Unassembled WGS sequence"/>
</dbReference>
<dbReference type="SUPFAM" id="SSF56219">
    <property type="entry name" value="DNase I-like"/>
    <property type="match status" value="1"/>
</dbReference>
<evidence type="ECO:0000313" key="16">
    <source>
        <dbReference type="Proteomes" id="UP000663843"/>
    </source>
</evidence>
<accession>A0A8H2WC61</accession>
<dbReference type="PANTHER" id="PTHR16320">
    <property type="entry name" value="SPHINGOMYELINASE FAMILY MEMBER"/>
    <property type="match status" value="1"/>
</dbReference>
<evidence type="ECO:0000259" key="14">
    <source>
        <dbReference type="Pfam" id="PF03372"/>
    </source>
</evidence>
<keyword evidence="8" id="KW-0460">Magnesium</keyword>
<protein>
    <recommendedName>
        <fullName evidence="14">Endonuclease/exonuclease/phosphatase domain-containing protein</fullName>
    </recommendedName>
</protein>
<comment type="similarity">
    <text evidence="4">Belongs to the neutral sphingomyelinase family.</text>
</comment>
<keyword evidence="6" id="KW-0479">Metal-binding</keyword>
<evidence type="ECO:0000256" key="10">
    <source>
        <dbReference type="ARBA" id="ARBA00022989"/>
    </source>
</evidence>
<comment type="pathway">
    <text evidence="2">Lipid metabolism; sphingolipid metabolism.</text>
</comment>
<evidence type="ECO:0000256" key="6">
    <source>
        <dbReference type="ARBA" id="ARBA00022723"/>
    </source>
</evidence>
<keyword evidence="7" id="KW-0378">Hydrolase</keyword>
<feature type="transmembrane region" description="Helical" evidence="13">
    <location>
        <begin position="422"/>
        <end position="442"/>
    </location>
</feature>
<keyword evidence="12 13" id="KW-0472">Membrane</keyword>
<evidence type="ECO:0000256" key="7">
    <source>
        <dbReference type="ARBA" id="ARBA00022801"/>
    </source>
</evidence>